<evidence type="ECO:0000256" key="3">
    <source>
        <dbReference type="ARBA" id="ARBA00022963"/>
    </source>
</evidence>
<evidence type="ECO:0000256" key="5">
    <source>
        <dbReference type="ARBA" id="ARBA00023180"/>
    </source>
</evidence>
<keyword evidence="2 7" id="KW-0732">Signal</keyword>
<evidence type="ECO:0000313" key="9">
    <source>
        <dbReference type="EMBL" id="EOB02960.1"/>
    </source>
</evidence>
<dbReference type="EMBL" id="KB742907">
    <property type="protein sequence ID" value="EOB02960.1"/>
    <property type="molecule type" value="Genomic_DNA"/>
</dbReference>
<gene>
    <name evidence="9" type="ORF">Anapl_05337</name>
</gene>
<keyword evidence="3" id="KW-0442">Lipid degradation</keyword>
<accession>R0LMN4</accession>
<protein>
    <submittedName>
        <fullName evidence="9">Lipase member M</fullName>
    </submittedName>
</protein>
<evidence type="ECO:0000256" key="2">
    <source>
        <dbReference type="ARBA" id="ARBA00022729"/>
    </source>
</evidence>
<dbReference type="PANTHER" id="PTHR11005">
    <property type="entry name" value="LYSOSOMAL ACID LIPASE-RELATED"/>
    <property type="match status" value="1"/>
</dbReference>
<dbReference type="GO" id="GO:0016042">
    <property type="term" value="P:lipid catabolic process"/>
    <property type="evidence" value="ECO:0007669"/>
    <property type="project" value="UniProtKB-KW"/>
</dbReference>
<proteinExistence type="inferred from homology"/>
<evidence type="ECO:0000256" key="7">
    <source>
        <dbReference type="SAM" id="SignalP"/>
    </source>
</evidence>
<dbReference type="FunFam" id="3.40.50.1820:FF:000012">
    <property type="entry name" value="Lipase"/>
    <property type="match status" value="1"/>
</dbReference>
<feature type="active site" description="Nucleophile" evidence="6">
    <location>
        <position position="181"/>
    </location>
</feature>
<keyword evidence="4" id="KW-0443">Lipid metabolism</keyword>
<sequence>NNNILHRCKMWLFIATLFLTQAVANSEDVMEHTKGANPETIMNISQMICYKGYPSEEYEVLTRDGYYVILNRIPHGREKPGNGGPKPVVFLQHGLLGEGSNWVENLSNNSLGFILADSGYDVWLGNSRGTRWSQRHQHLSIDQVEFWDFSFHEMAMYDLPAMINFVLRKTGQKQIYYVGYSQGATIAFIAFSSMPELAQKIKMFFALAPAVIITHAKSPIMKMSFLLDRQFKIFQLLVGQTDASLRMRKLWRFLPDLCRHPVLHKPCATLLFLLGGYNEKNLNMTRLDVYTAHYPDRTSVKNMIHWAQVMTSGDFKAFDYGSENQAIYHQETPPSYQLEKMTVPTAVWSGGEDWAADWRDVHLLLPRIAHVVSYVHIADWNHWDFIWGLDAPAPPPSHILALMER</sequence>
<feature type="signal peptide" evidence="7">
    <location>
        <begin position="1"/>
        <end position="24"/>
    </location>
</feature>
<dbReference type="PIRSF" id="PIRSF000862">
    <property type="entry name" value="Steryl_ester_lip"/>
    <property type="match status" value="1"/>
</dbReference>
<reference evidence="10" key="1">
    <citation type="journal article" date="2013" name="Nat. Genet.">
        <title>The duck genome and transcriptome provide insight into an avian influenza virus reservoir species.</title>
        <authorList>
            <person name="Huang Y."/>
            <person name="Li Y."/>
            <person name="Burt D.W."/>
            <person name="Chen H."/>
            <person name="Zhang Y."/>
            <person name="Qian W."/>
            <person name="Kim H."/>
            <person name="Gan S."/>
            <person name="Zhao Y."/>
            <person name="Li J."/>
            <person name="Yi K."/>
            <person name="Feng H."/>
            <person name="Zhu P."/>
            <person name="Li B."/>
            <person name="Liu Q."/>
            <person name="Fairley S."/>
            <person name="Magor K.E."/>
            <person name="Du Z."/>
            <person name="Hu X."/>
            <person name="Goodman L."/>
            <person name="Tafer H."/>
            <person name="Vignal A."/>
            <person name="Lee T."/>
            <person name="Kim K.W."/>
            <person name="Sheng Z."/>
            <person name="An Y."/>
            <person name="Searle S."/>
            <person name="Herrero J."/>
            <person name="Groenen M.A."/>
            <person name="Crooijmans R.P."/>
            <person name="Faraut T."/>
            <person name="Cai Q."/>
            <person name="Webster R.G."/>
            <person name="Aldridge J.R."/>
            <person name="Warren W.C."/>
            <person name="Bartschat S."/>
            <person name="Kehr S."/>
            <person name="Marz M."/>
            <person name="Stadler P.F."/>
            <person name="Smith J."/>
            <person name="Kraus R.H."/>
            <person name="Zhao Y."/>
            <person name="Ren L."/>
            <person name="Fei J."/>
            <person name="Morisson M."/>
            <person name="Kaiser P."/>
            <person name="Griffin D.K."/>
            <person name="Rao M."/>
            <person name="Pitel F."/>
            <person name="Wang J."/>
            <person name="Li N."/>
        </authorList>
    </citation>
    <scope>NUCLEOTIDE SEQUENCE [LARGE SCALE GENOMIC DNA]</scope>
</reference>
<dbReference type="GO" id="GO:0016788">
    <property type="term" value="F:hydrolase activity, acting on ester bonds"/>
    <property type="evidence" value="ECO:0007669"/>
    <property type="project" value="InterPro"/>
</dbReference>
<name>R0LMN4_ANAPL</name>
<dbReference type="Proteomes" id="UP000296049">
    <property type="component" value="Unassembled WGS sequence"/>
</dbReference>
<organism evidence="9 10">
    <name type="scientific">Anas platyrhynchos</name>
    <name type="common">Mallard</name>
    <name type="synonym">Anas boschas</name>
    <dbReference type="NCBI Taxonomy" id="8839"/>
    <lineage>
        <taxon>Eukaryota</taxon>
        <taxon>Metazoa</taxon>
        <taxon>Chordata</taxon>
        <taxon>Craniata</taxon>
        <taxon>Vertebrata</taxon>
        <taxon>Euteleostomi</taxon>
        <taxon>Archelosauria</taxon>
        <taxon>Archosauria</taxon>
        <taxon>Dinosauria</taxon>
        <taxon>Saurischia</taxon>
        <taxon>Theropoda</taxon>
        <taxon>Coelurosauria</taxon>
        <taxon>Aves</taxon>
        <taxon>Neognathae</taxon>
        <taxon>Galloanserae</taxon>
        <taxon>Anseriformes</taxon>
        <taxon>Anatidae</taxon>
        <taxon>Anatinae</taxon>
        <taxon>Anas</taxon>
    </lineage>
</organism>
<feature type="active site" description="Charge relay system" evidence="6">
    <location>
        <position position="353"/>
    </location>
</feature>
<keyword evidence="5" id="KW-0325">Glycoprotein</keyword>
<comment type="similarity">
    <text evidence="1">Belongs to the AB hydrolase superfamily. Lipase family.</text>
</comment>
<dbReference type="Gene3D" id="3.40.50.1820">
    <property type="entry name" value="alpha/beta hydrolase"/>
    <property type="match status" value="1"/>
</dbReference>
<evidence type="ECO:0000259" key="8">
    <source>
        <dbReference type="Pfam" id="PF00561"/>
    </source>
</evidence>
<dbReference type="SUPFAM" id="SSF53474">
    <property type="entry name" value="alpha/beta-Hydrolases"/>
    <property type="match status" value="1"/>
</dbReference>
<dbReference type="InterPro" id="IPR000073">
    <property type="entry name" value="AB_hydrolase_1"/>
</dbReference>
<feature type="non-terminal residue" evidence="9">
    <location>
        <position position="1"/>
    </location>
</feature>
<dbReference type="Pfam" id="PF00561">
    <property type="entry name" value="Abhydrolase_1"/>
    <property type="match status" value="1"/>
</dbReference>
<feature type="chain" id="PRO_5004343780" evidence="7">
    <location>
        <begin position="25"/>
        <end position="405"/>
    </location>
</feature>
<dbReference type="InterPro" id="IPR029058">
    <property type="entry name" value="AB_hydrolase_fold"/>
</dbReference>
<dbReference type="AlphaFoldDB" id="R0LMN4"/>
<evidence type="ECO:0000256" key="1">
    <source>
        <dbReference type="ARBA" id="ARBA00010701"/>
    </source>
</evidence>
<feature type="non-terminal residue" evidence="9">
    <location>
        <position position="405"/>
    </location>
</feature>
<evidence type="ECO:0000313" key="10">
    <source>
        <dbReference type="Proteomes" id="UP000296049"/>
    </source>
</evidence>
<keyword evidence="10" id="KW-1185">Reference proteome</keyword>
<feature type="domain" description="AB hydrolase-1" evidence="8">
    <location>
        <begin position="87"/>
        <end position="388"/>
    </location>
</feature>
<dbReference type="InterPro" id="IPR025483">
    <property type="entry name" value="Lipase_euk"/>
</dbReference>
<evidence type="ECO:0000256" key="6">
    <source>
        <dbReference type="PIRSR" id="PIRSR000862-1"/>
    </source>
</evidence>
<feature type="active site" description="Charge relay system" evidence="6">
    <location>
        <position position="382"/>
    </location>
</feature>
<evidence type="ECO:0000256" key="4">
    <source>
        <dbReference type="ARBA" id="ARBA00023098"/>
    </source>
</evidence>